<dbReference type="EMBL" id="HBGU01037037">
    <property type="protein sequence ID" value="CAD9463084.1"/>
    <property type="molecule type" value="Transcribed_RNA"/>
</dbReference>
<reference evidence="3" key="1">
    <citation type="submission" date="2021-01" db="EMBL/GenBank/DDBJ databases">
        <authorList>
            <person name="Corre E."/>
            <person name="Pelletier E."/>
            <person name="Niang G."/>
            <person name="Scheremetjew M."/>
            <person name="Finn R."/>
            <person name="Kale V."/>
            <person name="Holt S."/>
            <person name="Cochrane G."/>
            <person name="Meng A."/>
            <person name="Brown T."/>
            <person name="Cohen L."/>
        </authorList>
    </citation>
    <scope>NUCLEOTIDE SEQUENCE</scope>
    <source>
        <strain evidence="3">UTEX LB 985</strain>
    </source>
</reference>
<feature type="compositionally biased region" description="Basic and acidic residues" evidence="2">
    <location>
        <begin position="18"/>
        <end position="32"/>
    </location>
</feature>
<evidence type="ECO:0000256" key="1">
    <source>
        <dbReference type="SAM" id="Coils"/>
    </source>
</evidence>
<gene>
    <name evidence="3" type="ORF">CBRE1094_LOCUS20270</name>
</gene>
<feature type="compositionally biased region" description="Basic and acidic residues" evidence="2">
    <location>
        <begin position="1"/>
        <end position="10"/>
    </location>
</feature>
<protein>
    <submittedName>
        <fullName evidence="3">Uncharacterized protein</fullName>
    </submittedName>
</protein>
<proteinExistence type="predicted"/>
<sequence length="145" mass="16796">MTRRSRDEAARNAAIERQWTEQADRARGSEEMEAHQVELAEVREMLEASRKEAKALRGRVERLTNENRVLRREQRGGVRDDVIFQLETELVAKEQERADMEEQLATAFSSLLEDAQLQLAGLKAERDRLMVSLEEANSKRGFLRK</sequence>
<evidence type="ECO:0000256" key="2">
    <source>
        <dbReference type="SAM" id="MobiDB-lite"/>
    </source>
</evidence>
<feature type="region of interest" description="Disordered" evidence="2">
    <location>
        <begin position="1"/>
        <end position="32"/>
    </location>
</feature>
<organism evidence="3">
    <name type="scientific">Haptolina brevifila</name>
    <dbReference type="NCBI Taxonomy" id="156173"/>
    <lineage>
        <taxon>Eukaryota</taxon>
        <taxon>Haptista</taxon>
        <taxon>Haptophyta</taxon>
        <taxon>Prymnesiophyceae</taxon>
        <taxon>Prymnesiales</taxon>
        <taxon>Prymnesiaceae</taxon>
        <taxon>Haptolina</taxon>
    </lineage>
</organism>
<accession>A0A7S2DSJ3</accession>
<keyword evidence="1" id="KW-0175">Coiled coil</keyword>
<feature type="coiled-coil region" evidence="1">
    <location>
        <begin position="32"/>
        <end position="139"/>
    </location>
</feature>
<dbReference type="AlphaFoldDB" id="A0A7S2DSJ3"/>
<evidence type="ECO:0000313" key="3">
    <source>
        <dbReference type="EMBL" id="CAD9463084.1"/>
    </source>
</evidence>
<name>A0A7S2DSJ3_9EUKA</name>